<keyword evidence="2" id="KW-0472">Membrane</keyword>
<protein>
    <submittedName>
        <fullName evidence="4">Uncharacterized protein</fullName>
    </submittedName>
</protein>
<evidence type="ECO:0000313" key="4">
    <source>
        <dbReference type="WBParaSite" id="scaffold2589_cov188.g5103"/>
    </source>
</evidence>
<dbReference type="WBParaSite" id="scaffold2589_cov188.g5103">
    <property type="protein sequence ID" value="scaffold2589_cov188.g5103"/>
    <property type="gene ID" value="scaffold2589_cov188.g5103"/>
</dbReference>
<dbReference type="Proteomes" id="UP000887561">
    <property type="component" value="Unplaced"/>
</dbReference>
<feature type="region of interest" description="Disordered" evidence="1">
    <location>
        <begin position="186"/>
        <end position="208"/>
    </location>
</feature>
<reference evidence="4" key="1">
    <citation type="submission" date="2022-11" db="UniProtKB">
        <authorList>
            <consortium name="WormBaseParasite"/>
        </authorList>
    </citation>
    <scope>IDENTIFICATION</scope>
</reference>
<evidence type="ECO:0000313" key="3">
    <source>
        <dbReference type="Proteomes" id="UP000887561"/>
    </source>
</evidence>
<organism evidence="3 4">
    <name type="scientific">Meloidogyne javanica</name>
    <name type="common">Root-knot nematode worm</name>
    <dbReference type="NCBI Taxonomy" id="6303"/>
    <lineage>
        <taxon>Eukaryota</taxon>
        <taxon>Metazoa</taxon>
        <taxon>Ecdysozoa</taxon>
        <taxon>Nematoda</taxon>
        <taxon>Chromadorea</taxon>
        <taxon>Rhabditida</taxon>
        <taxon>Tylenchina</taxon>
        <taxon>Tylenchomorpha</taxon>
        <taxon>Tylenchoidea</taxon>
        <taxon>Meloidogynidae</taxon>
        <taxon>Meloidogyninae</taxon>
        <taxon>Meloidogyne</taxon>
        <taxon>Meloidogyne incognita group</taxon>
    </lineage>
</organism>
<feature type="transmembrane region" description="Helical" evidence="2">
    <location>
        <begin position="121"/>
        <end position="142"/>
    </location>
</feature>
<keyword evidence="2" id="KW-1133">Transmembrane helix</keyword>
<feature type="compositionally biased region" description="Low complexity" evidence="1">
    <location>
        <begin position="186"/>
        <end position="195"/>
    </location>
</feature>
<evidence type="ECO:0000256" key="1">
    <source>
        <dbReference type="SAM" id="MobiDB-lite"/>
    </source>
</evidence>
<name>A0A915M4S2_MELJA</name>
<evidence type="ECO:0000256" key="2">
    <source>
        <dbReference type="SAM" id="Phobius"/>
    </source>
</evidence>
<feature type="region of interest" description="Disordered" evidence="1">
    <location>
        <begin position="151"/>
        <end position="174"/>
    </location>
</feature>
<dbReference type="AlphaFoldDB" id="A0A915M4S2"/>
<feature type="region of interest" description="Disordered" evidence="1">
    <location>
        <begin position="72"/>
        <end position="91"/>
    </location>
</feature>
<keyword evidence="2" id="KW-0812">Transmembrane</keyword>
<sequence length="239" mass="26339">MCIQVDQIKKVIFEYPGRTFTKDDIDIIAYRAGLKANITWIGGMLVLCVIIVAMFAILLLYLHSIMTKQRSQNNGNQPNIPTNRSGAGGAQTSASLSKEAIESISDGAVLKSRIAIIDGTLVVVALIVILFAVLLFFLHKWFKDVDSKVTQTTDPSVTNQRSQNNPQQNIDRNEGVGDIQEVVVQGSQTQGSQDSNKNEQDFPSSSRIGTNEDQIKMLEVVQFEKSIQLVKIQIDAQAD</sequence>
<accession>A0A915M4S2</accession>
<keyword evidence="3" id="KW-1185">Reference proteome</keyword>
<proteinExistence type="predicted"/>
<feature type="transmembrane region" description="Helical" evidence="2">
    <location>
        <begin position="40"/>
        <end position="62"/>
    </location>
</feature>
<feature type="compositionally biased region" description="Polar residues" evidence="1">
    <location>
        <begin position="151"/>
        <end position="170"/>
    </location>
</feature>